<proteinExistence type="predicted"/>
<evidence type="ECO:0000313" key="4">
    <source>
        <dbReference type="Proteomes" id="UP000184440"/>
    </source>
</evidence>
<dbReference type="EMBL" id="FRCS01000003">
    <property type="protein sequence ID" value="SHN18111.1"/>
    <property type="molecule type" value="Genomic_DNA"/>
</dbReference>
<evidence type="ECO:0000259" key="2">
    <source>
        <dbReference type="Pfam" id="PF12172"/>
    </source>
</evidence>
<dbReference type="Pfam" id="PF01796">
    <property type="entry name" value="OB_ChsH2_C"/>
    <property type="match status" value="1"/>
</dbReference>
<dbReference type="SUPFAM" id="SSF50249">
    <property type="entry name" value="Nucleic acid-binding proteins"/>
    <property type="match status" value="1"/>
</dbReference>
<sequence length="139" mass="15375">MTRADLPTPDDESRPYWDAAREGRLLVARCGACGRAHHYPRPFCPFCWSTEVAPERASGHATLYTHSTVYMNDLAPFAERLPYVAALVELEEGPRLMTNIVGCDPADLRIGMPLEADFIPLDDELTATVFRPATGGPTR</sequence>
<dbReference type="AlphaFoldDB" id="A0A1M7PLR7"/>
<dbReference type="InterPro" id="IPR052513">
    <property type="entry name" value="Thioester_dehydratase-like"/>
</dbReference>
<accession>A0A1M7PLR7</accession>
<evidence type="ECO:0000259" key="1">
    <source>
        <dbReference type="Pfam" id="PF01796"/>
    </source>
</evidence>
<dbReference type="RefSeq" id="WP_073256518.1">
    <property type="nucleotide sequence ID" value="NZ_FRCS01000003.1"/>
</dbReference>
<feature type="domain" description="ChsH2 rubredoxin-like zinc ribbon" evidence="2">
    <location>
        <begin position="17"/>
        <end position="52"/>
    </location>
</feature>
<dbReference type="InterPro" id="IPR012340">
    <property type="entry name" value="NA-bd_OB-fold"/>
</dbReference>
<dbReference type="InterPro" id="IPR002878">
    <property type="entry name" value="ChsH2_C"/>
</dbReference>
<gene>
    <name evidence="3" type="ORF">SAMN05443668_103475</name>
</gene>
<protein>
    <submittedName>
        <fullName evidence="3">Uncharacterized protein</fullName>
    </submittedName>
</protein>
<dbReference type="Proteomes" id="UP000184440">
    <property type="component" value="Unassembled WGS sequence"/>
</dbReference>
<dbReference type="InterPro" id="IPR022002">
    <property type="entry name" value="ChsH2_Znr"/>
</dbReference>
<dbReference type="PANTHER" id="PTHR34075:SF5">
    <property type="entry name" value="BLR3430 PROTEIN"/>
    <property type="match status" value="1"/>
</dbReference>
<dbReference type="OrthoDB" id="7470921at2"/>
<evidence type="ECO:0000313" key="3">
    <source>
        <dbReference type="EMBL" id="SHN18111.1"/>
    </source>
</evidence>
<dbReference type="PANTHER" id="PTHR34075">
    <property type="entry name" value="BLR3430 PROTEIN"/>
    <property type="match status" value="1"/>
</dbReference>
<dbReference type="STRING" id="134849.SAMN05443668_103475"/>
<organism evidence="3 4">
    <name type="scientific">Cryptosporangium aurantiacum</name>
    <dbReference type="NCBI Taxonomy" id="134849"/>
    <lineage>
        <taxon>Bacteria</taxon>
        <taxon>Bacillati</taxon>
        <taxon>Actinomycetota</taxon>
        <taxon>Actinomycetes</taxon>
        <taxon>Cryptosporangiales</taxon>
        <taxon>Cryptosporangiaceae</taxon>
        <taxon>Cryptosporangium</taxon>
    </lineage>
</organism>
<feature type="domain" description="ChsH2 C-terminal OB-fold" evidence="1">
    <location>
        <begin position="56"/>
        <end position="118"/>
    </location>
</feature>
<reference evidence="3 4" key="1">
    <citation type="submission" date="2016-11" db="EMBL/GenBank/DDBJ databases">
        <authorList>
            <person name="Jaros S."/>
            <person name="Januszkiewicz K."/>
            <person name="Wedrychowicz H."/>
        </authorList>
    </citation>
    <scope>NUCLEOTIDE SEQUENCE [LARGE SCALE GENOMIC DNA]</scope>
    <source>
        <strain evidence="3 4">DSM 46144</strain>
    </source>
</reference>
<keyword evidence="4" id="KW-1185">Reference proteome</keyword>
<dbReference type="Pfam" id="PF12172">
    <property type="entry name" value="zf-ChsH2"/>
    <property type="match status" value="1"/>
</dbReference>
<name>A0A1M7PLR7_9ACTN</name>
<dbReference type="Gene3D" id="6.10.30.10">
    <property type="match status" value="1"/>
</dbReference>